<reference evidence="2 3" key="1">
    <citation type="submission" date="2013-03" db="EMBL/GenBank/DDBJ databases">
        <title>The Genome Sequence of Capronia epimyces CBS 606.96.</title>
        <authorList>
            <consortium name="The Broad Institute Genomics Platform"/>
            <person name="Cuomo C."/>
            <person name="de Hoog S."/>
            <person name="Gorbushina A."/>
            <person name="Walker B."/>
            <person name="Young S.K."/>
            <person name="Zeng Q."/>
            <person name="Gargeya S."/>
            <person name="Fitzgerald M."/>
            <person name="Haas B."/>
            <person name="Abouelleil A."/>
            <person name="Allen A.W."/>
            <person name="Alvarado L."/>
            <person name="Arachchi H.M."/>
            <person name="Berlin A.M."/>
            <person name="Chapman S.B."/>
            <person name="Gainer-Dewar J."/>
            <person name="Goldberg J."/>
            <person name="Griggs A."/>
            <person name="Gujja S."/>
            <person name="Hansen M."/>
            <person name="Howarth C."/>
            <person name="Imamovic A."/>
            <person name="Ireland A."/>
            <person name="Larimer J."/>
            <person name="McCowan C."/>
            <person name="Murphy C."/>
            <person name="Pearson M."/>
            <person name="Poon T.W."/>
            <person name="Priest M."/>
            <person name="Roberts A."/>
            <person name="Saif S."/>
            <person name="Shea T."/>
            <person name="Sisk P."/>
            <person name="Sykes S."/>
            <person name="Wortman J."/>
            <person name="Nusbaum C."/>
            <person name="Birren B."/>
        </authorList>
    </citation>
    <scope>NUCLEOTIDE SEQUENCE [LARGE SCALE GENOMIC DNA]</scope>
    <source>
        <strain evidence="2 3">CBS 606.96</strain>
    </source>
</reference>
<gene>
    <name evidence="2" type="ORF">A1O3_06560</name>
</gene>
<comment type="caution">
    <text evidence="2">The sequence shown here is derived from an EMBL/GenBank/DDBJ whole genome shotgun (WGS) entry which is preliminary data.</text>
</comment>
<dbReference type="EMBL" id="AMGY01000005">
    <property type="protein sequence ID" value="EXJ82745.1"/>
    <property type="molecule type" value="Genomic_DNA"/>
</dbReference>
<feature type="region of interest" description="Disordered" evidence="1">
    <location>
        <begin position="291"/>
        <end position="366"/>
    </location>
</feature>
<evidence type="ECO:0000313" key="2">
    <source>
        <dbReference type="EMBL" id="EXJ82745.1"/>
    </source>
</evidence>
<feature type="compositionally biased region" description="Acidic residues" evidence="1">
    <location>
        <begin position="297"/>
        <end position="317"/>
    </location>
</feature>
<proteinExistence type="predicted"/>
<protein>
    <submittedName>
        <fullName evidence="2">Uncharacterized protein</fullName>
    </submittedName>
</protein>
<name>W9XZD0_9EURO</name>
<sequence length="515" mass="58265">MKLFVFLVQFASILVPFASLNLLLHTMTFLYFLKFLASATAEYQPARMVLELPDGIKTIRLLLCRLIMFTLKIYLSLWLHEKAREYDFAGRNTYAFERLGLAVRNSASEVHHPGRATPFSDAIVLSQHITDLEENNNDNDNFSEFEGARTPSPTMAKSGQIPDVFSSVVHWVTPADETNNTSLLGDRRDEECISSVISVPAGSGWNDGSESGLCNTTCIRRFLEELVLLILSILLEIVSHDAYSRDRQAFTVYEDQVNMHMSKIVEELGNCLFDDAVDEGEKGFYWDWDQEQGKDADQDDDEDDGYFADDEGEEEDDIKNAPRKRKVQNKVDEWRTKNAQPRQQQETAVPDPDADAAYNRDSPLGRSSDGIVLYFQNLITRDRLKSTGEDMIASQEEGRKGKEERCSMDIKHETATNTGIINDDDNDDGDGDDDGEDKFATVEDDKVANVMDDNLSTAEDDTCESDSEVDVQVGIDPLSLARWLAALPDPKPQRLECGCRCRCRHRRNAWDWTNM</sequence>
<accession>W9XZD0</accession>
<dbReference type="RefSeq" id="XP_007734868.1">
    <property type="nucleotide sequence ID" value="XM_007736678.1"/>
</dbReference>
<dbReference type="AlphaFoldDB" id="W9XZD0"/>
<dbReference type="Proteomes" id="UP000019478">
    <property type="component" value="Unassembled WGS sequence"/>
</dbReference>
<feature type="region of interest" description="Disordered" evidence="1">
    <location>
        <begin position="413"/>
        <end position="437"/>
    </location>
</feature>
<feature type="compositionally biased region" description="Acidic residues" evidence="1">
    <location>
        <begin position="422"/>
        <end position="436"/>
    </location>
</feature>
<dbReference type="GeneID" id="19170668"/>
<feature type="compositionally biased region" description="Polar residues" evidence="1">
    <location>
        <begin position="337"/>
        <end position="347"/>
    </location>
</feature>
<organism evidence="2 3">
    <name type="scientific">Capronia epimyces CBS 606.96</name>
    <dbReference type="NCBI Taxonomy" id="1182542"/>
    <lineage>
        <taxon>Eukaryota</taxon>
        <taxon>Fungi</taxon>
        <taxon>Dikarya</taxon>
        <taxon>Ascomycota</taxon>
        <taxon>Pezizomycotina</taxon>
        <taxon>Eurotiomycetes</taxon>
        <taxon>Chaetothyriomycetidae</taxon>
        <taxon>Chaetothyriales</taxon>
        <taxon>Herpotrichiellaceae</taxon>
        <taxon>Capronia</taxon>
    </lineage>
</organism>
<evidence type="ECO:0000256" key="1">
    <source>
        <dbReference type="SAM" id="MobiDB-lite"/>
    </source>
</evidence>
<keyword evidence="3" id="KW-1185">Reference proteome</keyword>
<dbReference type="HOGENOM" id="CLU_528912_0_0_1"/>
<evidence type="ECO:0000313" key="3">
    <source>
        <dbReference type="Proteomes" id="UP000019478"/>
    </source>
</evidence>